<gene>
    <name evidence="2" type="ORF">BUTYVIB_01414</name>
</gene>
<protein>
    <submittedName>
        <fullName evidence="2">Acyltransferase</fullName>
    </submittedName>
</protein>
<dbReference type="InterPro" id="IPR002123">
    <property type="entry name" value="Plipid/glycerol_acylTrfase"/>
</dbReference>
<evidence type="ECO:0000313" key="2">
    <source>
        <dbReference type="EMBL" id="EFF68146.1"/>
    </source>
</evidence>
<dbReference type="Pfam" id="PF01553">
    <property type="entry name" value="Acyltransferase"/>
    <property type="match status" value="1"/>
</dbReference>
<proteinExistence type="predicted"/>
<accession>D4RZZ8</accession>
<reference evidence="2 3" key="1">
    <citation type="submission" date="2010-02" db="EMBL/GenBank/DDBJ databases">
        <authorList>
            <person name="Weinstock G."/>
            <person name="Sodergren E."/>
            <person name="Clifton S."/>
            <person name="Fulton L."/>
            <person name="Fulton B."/>
            <person name="Courtney L."/>
            <person name="Fronick C."/>
            <person name="Harrison M."/>
            <person name="Strong C."/>
            <person name="Farmer C."/>
            <person name="Delahaunty K."/>
            <person name="Markovic C."/>
            <person name="Hall O."/>
            <person name="Minx P."/>
            <person name="Tomlinson C."/>
            <person name="Mitreva M."/>
            <person name="Nelson J."/>
            <person name="Hou S."/>
            <person name="Wollam A."/>
            <person name="Pepin K.H."/>
            <person name="Johnson M."/>
            <person name="Bhonagiri V."/>
            <person name="Zhang X."/>
            <person name="Suruliraj S."/>
            <person name="Warren W."/>
            <person name="Chinwalla A."/>
            <person name="Mardis E.R."/>
            <person name="Wilson R.K."/>
        </authorList>
    </citation>
    <scope>NUCLEOTIDE SEQUENCE [LARGE SCALE GENOMIC DNA]</scope>
    <source>
        <strain evidence="2 3">DSM 2876</strain>
    </source>
</reference>
<sequence>MDTKEPHLFVPFKEVETWSLTAKKNYYENLRNICIKRKKHSTGSSKFVAFIAPLFRNFPIEIRGVENLIDANVLFLGNHSNSHDVFIIKEVFRKLKRKISPLVAYDGLNSLSRTFFFMSDGTFIDRADKKSIENGLIDFCSKILKGSDGFMFGESTWNLHPLLPMQKLKAGITLVSLITEKPIIPVIFEYVESAQICKKESSLYDKCIIQFGTPYYVTTDKNIFEQTYKLQIIMENMRRKLWDELGIRKASFENINKELYLNHLYLKKFKATGFKYNSELETQFLLNKENEYVINQNGEFVPGILQR</sequence>
<dbReference type="RefSeq" id="WP_005602994.1">
    <property type="nucleotide sequence ID" value="NZ_GG663524.1"/>
</dbReference>
<dbReference type="AlphaFoldDB" id="D4RZZ8"/>
<keyword evidence="3" id="KW-1185">Reference proteome</keyword>
<name>D4RZZ8_9FIRM</name>
<comment type="caution">
    <text evidence="2">The sequence shown here is derived from an EMBL/GenBank/DDBJ whole genome shotgun (WGS) entry which is preliminary data.</text>
</comment>
<dbReference type="GeneID" id="98918356"/>
<feature type="domain" description="Phospholipid/glycerol acyltransferase" evidence="1">
    <location>
        <begin position="60"/>
        <end position="187"/>
    </location>
</feature>
<organism evidence="2 3">
    <name type="scientific">Eshraghiella crossota DSM 2876</name>
    <dbReference type="NCBI Taxonomy" id="511680"/>
    <lineage>
        <taxon>Bacteria</taxon>
        <taxon>Bacillati</taxon>
        <taxon>Bacillota</taxon>
        <taxon>Clostridia</taxon>
        <taxon>Lachnospirales</taxon>
        <taxon>Lachnospiraceae</taxon>
        <taxon>Eshraghiella</taxon>
    </lineage>
</organism>
<dbReference type="GO" id="GO:0016746">
    <property type="term" value="F:acyltransferase activity"/>
    <property type="evidence" value="ECO:0007669"/>
    <property type="project" value="UniProtKB-KW"/>
</dbReference>
<dbReference type="EMBL" id="ABWN01000030">
    <property type="protein sequence ID" value="EFF68146.1"/>
    <property type="molecule type" value="Genomic_DNA"/>
</dbReference>
<evidence type="ECO:0000313" key="3">
    <source>
        <dbReference type="Proteomes" id="UP000006238"/>
    </source>
</evidence>
<dbReference type="HOGENOM" id="CLU_905124_0_0_9"/>
<dbReference type="SUPFAM" id="SSF69593">
    <property type="entry name" value="Glycerol-3-phosphate (1)-acyltransferase"/>
    <property type="match status" value="1"/>
</dbReference>
<keyword evidence="2" id="KW-0012">Acyltransferase</keyword>
<evidence type="ECO:0000259" key="1">
    <source>
        <dbReference type="Pfam" id="PF01553"/>
    </source>
</evidence>
<keyword evidence="2" id="KW-0808">Transferase</keyword>
<dbReference type="Proteomes" id="UP000006238">
    <property type="component" value="Unassembled WGS sequence"/>
</dbReference>